<gene>
    <name evidence="7" type="ORF">C3B51_01640</name>
</gene>
<feature type="transmembrane region" description="Helical" evidence="6">
    <location>
        <begin position="340"/>
        <end position="360"/>
    </location>
</feature>
<comment type="caution">
    <text evidence="7">The sequence shown here is derived from an EMBL/GenBank/DDBJ whole genome shotgun (WGS) entry which is preliminary data.</text>
</comment>
<dbReference type="PANTHER" id="PTHR23513:SF6">
    <property type="entry name" value="MAJOR FACILITATOR SUPERFAMILY ASSOCIATED DOMAIN-CONTAINING PROTEIN"/>
    <property type="match status" value="1"/>
</dbReference>
<dbReference type="RefSeq" id="WP_165389097.1">
    <property type="nucleotide sequence ID" value="NZ_PPUZ01000003.1"/>
</dbReference>
<dbReference type="Gene3D" id="1.20.1250.20">
    <property type="entry name" value="MFS general substrate transporter like domains"/>
    <property type="match status" value="1"/>
</dbReference>
<dbReference type="EMBL" id="PPUZ01000003">
    <property type="protein sequence ID" value="RZM85116.1"/>
    <property type="molecule type" value="Genomic_DNA"/>
</dbReference>
<evidence type="ECO:0008006" key="9">
    <source>
        <dbReference type="Google" id="ProtNLM"/>
    </source>
</evidence>
<dbReference type="Proteomes" id="UP000292345">
    <property type="component" value="Unassembled WGS sequence"/>
</dbReference>
<organism evidence="7 8">
    <name type="scientific">Pseudoalteromonas rubra</name>
    <dbReference type="NCBI Taxonomy" id="43658"/>
    <lineage>
        <taxon>Bacteria</taxon>
        <taxon>Pseudomonadati</taxon>
        <taxon>Pseudomonadota</taxon>
        <taxon>Gammaproteobacteria</taxon>
        <taxon>Alteromonadales</taxon>
        <taxon>Pseudoalteromonadaceae</taxon>
        <taxon>Pseudoalteromonas</taxon>
    </lineage>
</organism>
<dbReference type="GO" id="GO:0005886">
    <property type="term" value="C:plasma membrane"/>
    <property type="evidence" value="ECO:0007669"/>
    <property type="project" value="UniProtKB-SubCell"/>
</dbReference>
<evidence type="ECO:0000313" key="7">
    <source>
        <dbReference type="EMBL" id="RZM85116.1"/>
    </source>
</evidence>
<evidence type="ECO:0000256" key="2">
    <source>
        <dbReference type="ARBA" id="ARBA00022475"/>
    </source>
</evidence>
<protein>
    <recommendedName>
        <fullName evidence="9">MFS transporter</fullName>
    </recommendedName>
</protein>
<dbReference type="Pfam" id="PF07690">
    <property type="entry name" value="MFS_1"/>
    <property type="match status" value="1"/>
</dbReference>
<feature type="transmembrane region" description="Helical" evidence="6">
    <location>
        <begin position="303"/>
        <end position="319"/>
    </location>
</feature>
<feature type="transmembrane region" description="Helical" evidence="6">
    <location>
        <begin position="160"/>
        <end position="180"/>
    </location>
</feature>
<feature type="transmembrane region" description="Helical" evidence="6">
    <location>
        <begin position="94"/>
        <end position="110"/>
    </location>
</feature>
<keyword evidence="2" id="KW-1003">Cell membrane</keyword>
<feature type="transmembrane region" description="Helical" evidence="6">
    <location>
        <begin position="68"/>
        <end position="88"/>
    </location>
</feature>
<feature type="transmembrane region" description="Helical" evidence="6">
    <location>
        <begin position="366"/>
        <end position="388"/>
    </location>
</feature>
<feature type="transmembrane region" description="Helical" evidence="6">
    <location>
        <begin position="137"/>
        <end position="154"/>
    </location>
</feature>
<dbReference type="InterPro" id="IPR036259">
    <property type="entry name" value="MFS_trans_sf"/>
</dbReference>
<dbReference type="CDD" id="cd06173">
    <property type="entry name" value="MFS_MefA_like"/>
    <property type="match status" value="1"/>
</dbReference>
<evidence type="ECO:0000256" key="1">
    <source>
        <dbReference type="ARBA" id="ARBA00004651"/>
    </source>
</evidence>
<evidence type="ECO:0000256" key="3">
    <source>
        <dbReference type="ARBA" id="ARBA00022692"/>
    </source>
</evidence>
<comment type="subcellular location">
    <subcellularLocation>
        <location evidence="1">Cell membrane</location>
        <topology evidence="1">Multi-pass membrane protein</topology>
    </subcellularLocation>
</comment>
<feature type="transmembrane region" description="Helical" evidence="6">
    <location>
        <begin position="35"/>
        <end position="56"/>
    </location>
</feature>
<sequence length="405" mass="43873">MSLSALYGATLLSGLGTGVLLVMANWLLLKLYESSTIIGILTAASYFACFLALPVLSGWLDRYHRRQLLQRIYVVTGGIQLVLAGFALAGGTELILLAVSVILSVLVRMLDQMARLAIAQQLVPKARYREVSRHLEILRQGITLVSGVIVAMLIDKIALHHLLILDAATYLCGGMLLCLVQCQHQGGAATKSQSKLTELREGLSFLKQNHYFFSLMVVTLVPYVLVLSQNAIHPAHVEEVLQLDGDAYALIGVVFGVGAVAAPVLLTWIHRLGLLREKVIFAGFVGYLSASCIILLWPGFYATCIAMLLFSASHSVVRIERLAFMMEYAPVSLVGRISGVFEFIGLISVVLVTSMIGVIADQFSVNSAWAAMLVIILVGAVLFSLSCYRAQRSLITSAAGEDTEC</sequence>
<name>A0A4Q7ELE9_9GAMM</name>
<dbReference type="AlphaFoldDB" id="A0A4Q7ELE9"/>
<proteinExistence type="predicted"/>
<feature type="transmembrane region" description="Helical" evidence="6">
    <location>
        <begin position="247"/>
        <end position="267"/>
    </location>
</feature>
<evidence type="ECO:0000256" key="5">
    <source>
        <dbReference type="ARBA" id="ARBA00023136"/>
    </source>
</evidence>
<feature type="transmembrane region" description="Helical" evidence="6">
    <location>
        <begin position="7"/>
        <end position="29"/>
    </location>
</feature>
<dbReference type="InterPro" id="IPR011701">
    <property type="entry name" value="MFS"/>
</dbReference>
<evidence type="ECO:0000313" key="8">
    <source>
        <dbReference type="Proteomes" id="UP000292345"/>
    </source>
</evidence>
<reference evidence="7 8" key="1">
    <citation type="submission" date="2018-01" db="EMBL/GenBank/DDBJ databases">
        <title>Co-occurrence of chitin degradation, pigmentation and bioactivity in marine Pseudoalteromonas.</title>
        <authorList>
            <person name="Paulsen S."/>
            <person name="Gram L."/>
            <person name="Machado H."/>
        </authorList>
    </citation>
    <scope>NUCLEOTIDE SEQUENCE [LARGE SCALE GENOMIC DNA]</scope>
    <source>
        <strain evidence="7 8">S1946</strain>
    </source>
</reference>
<evidence type="ECO:0000256" key="4">
    <source>
        <dbReference type="ARBA" id="ARBA00022989"/>
    </source>
</evidence>
<keyword evidence="4 6" id="KW-1133">Transmembrane helix</keyword>
<keyword evidence="3 6" id="KW-0812">Transmembrane</keyword>
<feature type="transmembrane region" description="Helical" evidence="6">
    <location>
        <begin position="279"/>
        <end position="297"/>
    </location>
</feature>
<dbReference type="GO" id="GO:0022857">
    <property type="term" value="F:transmembrane transporter activity"/>
    <property type="evidence" value="ECO:0007669"/>
    <property type="project" value="InterPro"/>
</dbReference>
<keyword evidence="5 6" id="KW-0472">Membrane</keyword>
<feature type="transmembrane region" description="Helical" evidence="6">
    <location>
        <begin position="210"/>
        <end position="227"/>
    </location>
</feature>
<dbReference type="PANTHER" id="PTHR23513">
    <property type="entry name" value="INTEGRAL MEMBRANE EFFLUX PROTEIN-RELATED"/>
    <property type="match status" value="1"/>
</dbReference>
<dbReference type="SUPFAM" id="SSF103473">
    <property type="entry name" value="MFS general substrate transporter"/>
    <property type="match status" value="1"/>
</dbReference>
<accession>A0A4Q7ELE9</accession>
<evidence type="ECO:0000256" key="6">
    <source>
        <dbReference type="SAM" id="Phobius"/>
    </source>
</evidence>